<dbReference type="EMBL" id="QRTH01000004">
    <property type="protein sequence ID" value="RGQ51585.1"/>
    <property type="molecule type" value="Genomic_DNA"/>
</dbReference>
<dbReference type="Proteomes" id="UP000283680">
    <property type="component" value="Unassembled WGS sequence"/>
</dbReference>
<reference evidence="3 4" key="1">
    <citation type="submission" date="2018-08" db="EMBL/GenBank/DDBJ databases">
        <title>A genome reference for cultivated species of the human gut microbiota.</title>
        <authorList>
            <person name="Zou Y."/>
            <person name="Xue W."/>
            <person name="Luo G."/>
        </authorList>
    </citation>
    <scope>NUCLEOTIDE SEQUENCE [LARGE SCALE GENOMIC DNA]</scope>
    <source>
        <strain evidence="2 4">AF28-11</strain>
        <strain evidence="1 3">OM03-4</strain>
    </source>
</reference>
<dbReference type="Proteomes" id="UP000260759">
    <property type="component" value="Unassembled WGS sequence"/>
</dbReference>
<name>A0A396ERZ8_BACUN</name>
<evidence type="ECO:0000313" key="4">
    <source>
        <dbReference type="Proteomes" id="UP000283680"/>
    </source>
</evidence>
<evidence type="ECO:0000313" key="1">
    <source>
        <dbReference type="EMBL" id="RGN95812.1"/>
    </source>
</evidence>
<dbReference type="RefSeq" id="WP_117599770.1">
    <property type="nucleotide sequence ID" value="NZ_BAABYI010000001.1"/>
</dbReference>
<evidence type="ECO:0000313" key="2">
    <source>
        <dbReference type="EMBL" id="RGQ51585.1"/>
    </source>
</evidence>
<proteinExistence type="predicted"/>
<dbReference type="AlphaFoldDB" id="A0A396ERZ8"/>
<protein>
    <submittedName>
        <fullName evidence="2">Uncharacterized protein</fullName>
    </submittedName>
</protein>
<comment type="caution">
    <text evidence="2">The sequence shown here is derived from an EMBL/GenBank/DDBJ whole genome shotgun (WGS) entry which is preliminary data.</text>
</comment>
<gene>
    <name evidence="2" type="ORF">DWY92_10535</name>
    <name evidence="1" type="ORF">DXB37_04310</name>
</gene>
<accession>A0A396ERZ8</accession>
<sequence length="264" mass="30589">MDLYADDLADYIYQENDVDKKRALLLEVEAEIKKLMGEQEKGSLDLRHIGAVQIEKIQDLIGTRSLLLNQMFQATSQEIKRFEAVNELLNSLTKKMYHRMANLYRTLINSPKDESFDDDYVICGTLRYVFCGVESILKLPEDSYYGSDFAYMIELICCCLLEEYNGGLPEIEECSCNYSPKNTSDMTDEQLQCVDVWDDGVTWAEGHLRRPELKHIIVCHAIHDICTHKPYSIPDLLRLNDFWVEAHLVCQHIIDQNGKRYNSD</sequence>
<organism evidence="2 4">
    <name type="scientific">Bacteroides uniformis</name>
    <dbReference type="NCBI Taxonomy" id="820"/>
    <lineage>
        <taxon>Bacteria</taxon>
        <taxon>Pseudomonadati</taxon>
        <taxon>Bacteroidota</taxon>
        <taxon>Bacteroidia</taxon>
        <taxon>Bacteroidales</taxon>
        <taxon>Bacteroidaceae</taxon>
        <taxon>Bacteroides</taxon>
    </lineage>
</organism>
<dbReference type="EMBL" id="QSVA01000003">
    <property type="protein sequence ID" value="RGN95812.1"/>
    <property type="molecule type" value="Genomic_DNA"/>
</dbReference>
<evidence type="ECO:0000313" key="3">
    <source>
        <dbReference type="Proteomes" id="UP000260759"/>
    </source>
</evidence>